<protein>
    <recommendedName>
        <fullName evidence="4">Secreted protein</fullName>
    </recommendedName>
</protein>
<organism evidence="2 3">
    <name type="scientific">Lysobacter daejeonensis GH1-9</name>
    <dbReference type="NCBI Taxonomy" id="1385517"/>
    <lineage>
        <taxon>Bacteria</taxon>
        <taxon>Pseudomonadati</taxon>
        <taxon>Pseudomonadota</taxon>
        <taxon>Gammaproteobacteria</taxon>
        <taxon>Lysobacterales</taxon>
        <taxon>Lysobacteraceae</taxon>
        <taxon>Aerolutibacter</taxon>
    </lineage>
</organism>
<keyword evidence="1" id="KW-0732">Signal</keyword>
<gene>
    <name evidence="2" type="ORF">N800_11565</name>
</gene>
<evidence type="ECO:0000313" key="2">
    <source>
        <dbReference type="EMBL" id="KGM55753.1"/>
    </source>
</evidence>
<name>A0A0A0F0D9_9GAMM</name>
<evidence type="ECO:0000313" key="3">
    <source>
        <dbReference type="Proteomes" id="UP000029998"/>
    </source>
</evidence>
<comment type="caution">
    <text evidence="2">The sequence shown here is derived from an EMBL/GenBank/DDBJ whole genome shotgun (WGS) entry which is preliminary data.</text>
</comment>
<dbReference type="STRING" id="1385517.N800_11565"/>
<evidence type="ECO:0000256" key="1">
    <source>
        <dbReference type="SAM" id="SignalP"/>
    </source>
</evidence>
<keyword evidence="3" id="KW-1185">Reference proteome</keyword>
<sequence length="258" mass="27704">MPFVAVLSVSIAAGLAAPPAHAQRASQMSDLVGAKAGQAEGSIIDRGYVYITGHSGSNSKHSYYWNARSKNCLHVETRDGRYSSVTDGTPADCNQAAKSSNGAAAAIIGAVVLGAVLAHKSSHHDNGAHYANTADEEQYERGFYDGQQNHSYHNYDRSDSYASGYQAGVDQRNRDSGYHSGRGGYAQAQRISDLQGSDSISAIDAMSSRGFANVDSFDSGNTQYGIFWNRNTRQCVQMTMADGQVYAIQTLDSHPKCR</sequence>
<dbReference type="eggNOG" id="ENOG5030K0Y">
    <property type="taxonomic scope" value="Bacteria"/>
</dbReference>
<reference evidence="2 3" key="1">
    <citation type="submission" date="2013-08" db="EMBL/GenBank/DDBJ databases">
        <title>Genome sequencing of Lysobacter.</title>
        <authorList>
            <person name="Zhang S."/>
            <person name="Wang G."/>
        </authorList>
    </citation>
    <scope>NUCLEOTIDE SEQUENCE [LARGE SCALE GENOMIC DNA]</scope>
    <source>
        <strain evidence="2 3">GH1-9</strain>
    </source>
</reference>
<dbReference type="EMBL" id="AVPU01000003">
    <property type="protein sequence ID" value="KGM55753.1"/>
    <property type="molecule type" value="Genomic_DNA"/>
</dbReference>
<evidence type="ECO:0008006" key="4">
    <source>
        <dbReference type="Google" id="ProtNLM"/>
    </source>
</evidence>
<dbReference type="AlphaFoldDB" id="A0A0A0F0D9"/>
<feature type="signal peptide" evidence="1">
    <location>
        <begin position="1"/>
        <end position="22"/>
    </location>
</feature>
<feature type="chain" id="PRO_5001969367" description="Secreted protein" evidence="1">
    <location>
        <begin position="23"/>
        <end position="258"/>
    </location>
</feature>
<accession>A0A0A0F0D9</accession>
<proteinExistence type="predicted"/>
<dbReference type="Proteomes" id="UP000029998">
    <property type="component" value="Unassembled WGS sequence"/>
</dbReference>